<reference evidence="1 2" key="1">
    <citation type="submission" date="2024-04" db="EMBL/GenBank/DDBJ databases">
        <authorList>
            <person name="Fracassetti M."/>
        </authorList>
    </citation>
    <scope>NUCLEOTIDE SEQUENCE [LARGE SCALE GENOMIC DNA]</scope>
</reference>
<dbReference type="AlphaFoldDB" id="A0AAV2FR20"/>
<gene>
    <name evidence="1" type="ORF">LTRI10_LOCUS40888</name>
</gene>
<evidence type="ECO:0000313" key="1">
    <source>
        <dbReference type="EMBL" id="CAL1400785.1"/>
    </source>
</evidence>
<sequence>MSILTGRTKHDWTGAGRAEGGWIESRWTGAGPRWVRPSPGGPVLVDPKWVEPDTNQIQLTNHREGQTARDLRAERVRMGRSAPPAGLQGLHT</sequence>
<protein>
    <submittedName>
        <fullName evidence="1">Uncharacterized protein</fullName>
    </submittedName>
</protein>
<keyword evidence="2" id="KW-1185">Reference proteome</keyword>
<evidence type="ECO:0000313" key="2">
    <source>
        <dbReference type="Proteomes" id="UP001497516"/>
    </source>
</evidence>
<organism evidence="1 2">
    <name type="scientific">Linum trigynum</name>
    <dbReference type="NCBI Taxonomy" id="586398"/>
    <lineage>
        <taxon>Eukaryota</taxon>
        <taxon>Viridiplantae</taxon>
        <taxon>Streptophyta</taxon>
        <taxon>Embryophyta</taxon>
        <taxon>Tracheophyta</taxon>
        <taxon>Spermatophyta</taxon>
        <taxon>Magnoliopsida</taxon>
        <taxon>eudicotyledons</taxon>
        <taxon>Gunneridae</taxon>
        <taxon>Pentapetalae</taxon>
        <taxon>rosids</taxon>
        <taxon>fabids</taxon>
        <taxon>Malpighiales</taxon>
        <taxon>Linaceae</taxon>
        <taxon>Linum</taxon>
    </lineage>
</organism>
<dbReference type="EMBL" id="OZ034820">
    <property type="protein sequence ID" value="CAL1400785.1"/>
    <property type="molecule type" value="Genomic_DNA"/>
</dbReference>
<dbReference type="Proteomes" id="UP001497516">
    <property type="component" value="Chromosome 7"/>
</dbReference>
<proteinExistence type="predicted"/>
<accession>A0AAV2FR20</accession>
<name>A0AAV2FR20_9ROSI</name>